<evidence type="ECO:0000259" key="8">
    <source>
        <dbReference type="Pfam" id="PF05567"/>
    </source>
</evidence>
<keyword evidence="6" id="KW-0281">Fimbrium</keyword>
<dbReference type="SUPFAM" id="SSF50998">
    <property type="entry name" value="Quinoprotein alcohol dehydrogenase-like"/>
    <property type="match status" value="1"/>
</dbReference>
<gene>
    <name evidence="9" type="ORF">DOQ08_03135</name>
</gene>
<evidence type="ECO:0000256" key="3">
    <source>
        <dbReference type="ARBA" id="ARBA00022558"/>
    </source>
</evidence>
<dbReference type="RefSeq" id="WP_165823680.1">
    <property type="nucleotide sequence ID" value="NZ_QMDL01000005.1"/>
</dbReference>
<evidence type="ECO:0000313" key="10">
    <source>
        <dbReference type="Proteomes" id="UP000265903"/>
    </source>
</evidence>
<dbReference type="Proteomes" id="UP000265903">
    <property type="component" value="Unassembled WGS sequence"/>
</dbReference>
<dbReference type="InterPro" id="IPR008707">
    <property type="entry name" value="B-propeller_PilY1"/>
</dbReference>
<feature type="domain" description="PilY1 beta-propeller" evidence="8">
    <location>
        <begin position="670"/>
        <end position="1048"/>
    </location>
</feature>
<evidence type="ECO:0000256" key="2">
    <source>
        <dbReference type="ARBA" id="ARBA00008387"/>
    </source>
</evidence>
<evidence type="ECO:0000256" key="6">
    <source>
        <dbReference type="ARBA" id="ARBA00023263"/>
    </source>
</evidence>
<evidence type="ECO:0000256" key="4">
    <source>
        <dbReference type="ARBA" id="ARBA00022723"/>
    </source>
</evidence>
<comment type="similarity">
    <text evidence="2">Belongs to the PilY1 family.</text>
</comment>
<evidence type="ECO:0000256" key="1">
    <source>
        <dbReference type="ARBA" id="ARBA00004561"/>
    </source>
</evidence>
<dbReference type="GO" id="GO:0046872">
    <property type="term" value="F:metal ion binding"/>
    <property type="evidence" value="ECO:0007669"/>
    <property type="project" value="UniProtKB-KW"/>
</dbReference>
<proteinExistence type="inferred from homology"/>
<evidence type="ECO:0000256" key="5">
    <source>
        <dbReference type="ARBA" id="ARBA00022837"/>
    </source>
</evidence>
<feature type="compositionally biased region" description="Polar residues" evidence="7">
    <location>
        <begin position="422"/>
        <end position="439"/>
    </location>
</feature>
<feature type="compositionally biased region" description="Basic and acidic residues" evidence="7">
    <location>
        <begin position="84"/>
        <end position="100"/>
    </location>
</feature>
<dbReference type="Pfam" id="PF05567">
    <property type="entry name" value="T4P_PilY1"/>
    <property type="match status" value="1"/>
</dbReference>
<accession>A0A3M2R985</accession>
<dbReference type="EMBL" id="QMDL01000005">
    <property type="protein sequence ID" value="RMJ01856.1"/>
    <property type="molecule type" value="Genomic_DNA"/>
</dbReference>
<comment type="subcellular location">
    <subcellularLocation>
        <location evidence="1">Fimbrium</location>
    </subcellularLocation>
</comment>
<keyword evidence="3" id="KW-1029">Fimbrium biogenesis</keyword>
<dbReference type="GO" id="GO:0009289">
    <property type="term" value="C:pilus"/>
    <property type="evidence" value="ECO:0007669"/>
    <property type="project" value="UniProtKB-SubCell"/>
</dbReference>
<dbReference type="AlphaFoldDB" id="A0A3M2R985"/>
<feature type="region of interest" description="Disordered" evidence="7">
    <location>
        <begin position="84"/>
        <end position="105"/>
    </location>
</feature>
<feature type="region of interest" description="Disordered" evidence="7">
    <location>
        <begin position="419"/>
        <end position="439"/>
    </location>
</feature>
<reference evidence="9 10" key="1">
    <citation type="submission" date="2018-08" db="EMBL/GenBank/DDBJ databases">
        <title>Whole Genome Sequence of the Moderate Halophilic Marine Bacterium Marinobacter litoralis Sw-45.</title>
        <authorList>
            <person name="Musa H."/>
        </authorList>
    </citation>
    <scope>NUCLEOTIDE SEQUENCE [LARGE SCALE GENOMIC DNA]</scope>
    <source>
        <strain evidence="9 10">Sw-45</strain>
    </source>
</reference>
<comment type="caution">
    <text evidence="9">The sequence shown here is derived from an EMBL/GenBank/DDBJ whole genome shotgun (WGS) entry which is preliminary data.</text>
</comment>
<keyword evidence="4" id="KW-0479">Metal-binding</keyword>
<evidence type="ECO:0000256" key="7">
    <source>
        <dbReference type="SAM" id="MobiDB-lite"/>
    </source>
</evidence>
<evidence type="ECO:0000313" key="9">
    <source>
        <dbReference type="EMBL" id="RMJ01856.1"/>
    </source>
</evidence>
<organism evidence="9 10">
    <name type="scientific">Marinobacter litoralis</name>
    <dbReference type="NCBI Taxonomy" id="187981"/>
    <lineage>
        <taxon>Bacteria</taxon>
        <taxon>Pseudomonadati</taxon>
        <taxon>Pseudomonadota</taxon>
        <taxon>Gammaproteobacteria</taxon>
        <taxon>Pseudomonadales</taxon>
        <taxon>Marinobacteraceae</taxon>
        <taxon>Marinobacter</taxon>
    </lineage>
</organism>
<sequence length="1215" mass="131019">MSMIKTKQESYHRPGNKRPAFGLDEHRLAWRKWHPAMLIMLIMLPLLSAQAAVDSVDVDQSPLVVSEPLPPNIVLLHDDSGSMRRSYLPDDAPRSGDNFRKPSRNRQYYNPETLYTVPPKADGSWYGSSVFPSGYSDPFASTATINILNDSSYSDASQSYVDNSYRRKKACRRAGGDWDDGECEFESPRSFVFYDGSDKHRVVEDDESCRAWTNCHHASDPLILDGQQTTYGQNVANYYSYYRTRALSAKSGIMTAFFSLDPAYRFGFGSLNNSSSNNLGTGQYSKHMKIKQVEPFGDGSAGTQKQRFWDWLEGVGANGGTPLRRALETAGEYYKTQQPWLDTDPNGRAVEYSCRASYSILVSDGYWSGSEPSASLKGADNTKSSNYEPVAPFVGGAADGDEATLADVANYYWKTDLRDGSSDGQRNQVPPTPTDPATWQHMTTFTVGLGLSVSGLGATPSELFDWARNGASSAVSGWKGWPTPGRNSGQGKIENVSDMLHAAINGHGGFFSARDPKQFADGLKQALADIAAAPGAGGAPSFSGGETLTSSTRQYSASYMTGAWSGELKSVGYDKTADTFSVAPWSASAQLPVAADRNIWTIDSSGNALEFKASVLGNYLEVLGDNLYPSDPKGASWGEHIVKYLRGDQSYEDSVVSPLTNVLRKRGTLLGDIVNSTPVVIGDPKADLYKHVIDETYFDGLSGGNDYEKFATDNAGRTPIAYVAANDGMLHAFNADTGKEVFAYIPGAVLGGTGDASLARLANPEYGVFNPVNGTQPVPHQFYNDGKLTTQNVYLDGSWKTILVGTTGRGTSRTVYALDITNPADLADPQKAKNAILWERSAGDGKSNDEWIGMALGRPTISLIEQSTQGKKGTGKWVAHLGNGPNSENGRAALLQFDLKTGDLSVYPAGTITPNGLSAPYVIQKDDTDGVSEYAFAGDLQGNVWRFELSPNGGAVSQPIYVAKDSDGNRQPITADMYATQNPDTGAIWVFFGTGRFLTKSDIRNSSPKVQTWYGLRALTGPSGLAEAKQTHSRSNLQERKIIAEKNTTGGVYRVTSDGEFSDLTSDGDVGWYMDLVSPVNGKEGERVVYQTQLIAGRLIVNTLIPKSSSPCDTSPGGATLIVDPFSGANPGKPVLDADGDGSIDSKDSVTLGGKLYYYNGERYKVGMSGVFTALKASNGNVRLFGSALDSSDVSKETTMGASGSQRLNWHEIIN</sequence>
<keyword evidence="5" id="KW-0106">Calcium</keyword>
<dbReference type="InterPro" id="IPR011047">
    <property type="entry name" value="Quinoprotein_ADH-like_sf"/>
</dbReference>
<name>A0A3M2R985_9GAMM</name>
<keyword evidence="10" id="KW-1185">Reference proteome</keyword>
<protein>
    <submittedName>
        <fullName evidence="9">Neisseria PilC protein</fullName>
    </submittedName>
</protein>